<evidence type="ECO:0000313" key="3">
    <source>
        <dbReference type="EMBL" id="HGK28143.1"/>
    </source>
</evidence>
<feature type="signal peptide" evidence="1">
    <location>
        <begin position="1"/>
        <end position="18"/>
    </location>
</feature>
<protein>
    <recommendedName>
        <fullName evidence="2">DUF5683 domain-containing protein</fullName>
    </recommendedName>
</protein>
<dbReference type="EMBL" id="DSUT01000086">
    <property type="protein sequence ID" value="HGK28143.1"/>
    <property type="molecule type" value="Genomic_DNA"/>
</dbReference>
<evidence type="ECO:0000256" key="1">
    <source>
        <dbReference type="SAM" id="SignalP"/>
    </source>
</evidence>
<name>A0A7C4CB96_UNCW3</name>
<accession>A0A7C4CB96</accession>
<dbReference type="InterPro" id="IPR043738">
    <property type="entry name" value="DUF5683"/>
</dbReference>
<feature type="chain" id="PRO_5028182939" description="DUF5683 domain-containing protein" evidence="1">
    <location>
        <begin position="19"/>
        <end position="181"/>
    </location>
</feature>
<proteinExistence type="predicted"/>
<feature type="domain" description="DUF5683" evidence="2">
    <location>
        <begin position="41"/>
        <end position="78"/>
    </location>
</feature>
<reference evidence="3" key="1">
    <citation type="journal article" date="2020" name="mSystems">
        <title>Genome- and Community-Level Interaction Insights into Carbon Utilization and Element Cycling Functions of Hydrothermarchaeota in Hydrothermal Sediment.</title>
        <authorList>
            <person name="Zhou Z."/>
            <person name="Liu Y."/>
            <person name="Xu W."/>
            <person name="Pan J."/>
            <person name="Luo Z.H."/>
            <person name="Li M."/>
        </authorList>
    </citation>
    <scope>NUCLEOTIDE SEQUENCE [LARGE SCALE GENOMIC DNA]</scope>
    <source>
        <strain evidence="3">SpSt-488</strain>
    </source>
</reference>
<organism evidence="3">
    <name type="scientific">candidate division WOR-3 bacterium</name>
    <dbReference type="NCBI Taxonomy" id="2052148"/>
    <lineage>
        <taxon>Bacteria</taxon>
        <taxon>Bacteria division WOR-3</taxon>
    </lineage>
</organism>
<comment type="caution">
    <text evidence="3">The sequence shown here is derived from an EMBL/GenBank/DDBJ whole genome shotgun (WGS) entry which is preliminary data.</text>
</comment>
<sequence length="181" mass="19576">MTGRLLLLLGLAVAAAVAEPPAPESLGRSQPVDSVRLLPQKDPGTAVLLSLLIPGGGQAYTANYWKVPFIAAAELGLAGLALREHGFCNRLLQMQPVDTGAYRIHRDRRTAFLWWTAGVTVFSMADAYVSAQLFAFDRQLRLTAGPGRVGVVCELPNGNRRHVPAARARSRQPAIGDWRLP</sequence>
<gene>
    <name evidence="3" type="ORF">ENS41_04235</name>
</gene>
<dbReference type="AlphaFoldDB" id="A0A7C4CB96"/>
<evidence type="ECO:0000259" key="2">
    <source>
        <dbReference type="Pfam" id="PF18935"/>
    </source>
</evidence>
<dbReference type="Pfam" id="PF18935">
    <property type="entry name" value="DUF5683"/>
    <property type="match status" value="1"/>
</dbReference>
<keyword evidence="1" id="KW-0732">Signal</keyword>